<dbReference type="InterPro" id="IPR006385">
    <property type="entry name" value="HAD_hydro_SerB1"/>
</dbReference>
<keyword evidence="4" id="KW-0812">Transmembrane</keyword>
<evidence type="ECO:0000256" key="2">
    <source>
        <dbReference type="ARBA" id="ARBA00022801"/>
    </source>
</evidence>
<reference evidence="6" key="1">
    <citation type="journal article" date="2019" name="Int. J. Syst. Evol. Microbiol.">
        <title>The Global Catalogue of Microorganisms (GCM) 10K type strain sequencing project: providing services to taxonomists for standard genome sequencing and annotation.</title>
        <authorList>
            <consortium name="The Broad Institute Genomics Platform"/>
            <consortium name="The Broad Institute Genome Sequencing Center for Infectious Disease"/>
            <person name="Wu L."/>
            <person name="Ma J."/>
        </authorList>
    </citation>
    <scope>NUCLEOTIDE SEQUENCE [LARGE SCALE GENOMIC DNA]</scope>
    <source>
        <strain evidence="6">CGMCC 4.7357</strain>
    </source>
</reference>
<dbReference type="NCBIfam" id="TIGR01490">
    <property type="entry name" value="HAD-SF-IB-hyp1"/>
    <property type="match status" value="1"/>
</dbReference>
<dbReference type="InterPro" id="IPR023214">
    <property type="entry name" value="HAD_sf"/>
</dbReference>
<keyword evidence="6" id="KW-1185">Reference proteome</keyword>
<evidence type="ECO:0000256" key="4">
    <source>
        <dbReference type="SAM" id="Phobius"/>
    </source>
</evidence>
<protein>
    <submittedName>
        <fullName evidence="5">HAD family hydrolase</fullName>
        <ecNumber evidence="5">3.1.3.-</ecNumber>
    </submittedName>
</protein>
<feature type="transmembrane region" description="Helical" evidence="4">
    <location>
        <begin position="33"/>
        <end position="52"/>
    </location>
</feature>
<dbReference type="RefSeq" id="WP_380077723.1">
    <property type="nucleotide sequence ID" value="NZ_JBHSGO010000045.1"/>
</dbReference>
<dbReference type="NCBIfam" id="TIGR01488">
    <property type="entry name" value="HAD-SF-IB"/>
    <property type="match status" value="1"/>
</dbReference>
<dbReference type="EMBL" id="JBHSGO010000045">
    <property type="protein sequence ID" value="MFC4665516.1"/>
    <property type="molecule type" value="Genomic_DNA"/>
</dbReference>
<gene>
    <name evidence="5" type="ORF">ACFO3G_02640</name>
</gene>
<dbReference type="GO" id="GO:0016787">
    <property type="term" value="F:hydrolase activity"/>
    <property type="evidence" value="ECO:0007669"/>
    <property type="project" value="UniProtKB-KW"/>
</dbReference>
<dbReference type="PANTHER" id="PTHR43344:SF13">
    <property type="entry name" value="PHOSPHATASE RV3661-RELATED"/>
    <property type="match status" value="1"/>
</dbReference>
<organism evidence="5 6">
    <name type="scientific">Falsiporphyromonas endometrii</name>
    <dbReference type="NCBI Taxonomy" id="1387297"/>
    <lineage>
        <taxon>Bacteria</taxon>
        <taxon>Pseudomonadati</taxon>
        <taxon>Bacteroidota</taxon>
        <taxon>Bacteroidia</taxon>
        <taxon>Bacteroidales</taxon>
        <taxon>Porphyromonadaceae</taxon>
        <taxon>Falsiporphyromonas</taxon>
    </lineage>
</organism>
<dbReference type="PANTHER" id="PTHR43344">
    <property type="entry name" value="PHOSPHOSERINE PHOSPHATASE"/>
    <property type="match status" value="1"/>
</dbReference>
<dbReference type="InterPro" id="IPR050582">
    <property type="entry name" value="HAD-like_SerB"/>
</dbReference>
<dbReference type="Gene3D" id="3.40.50.1000">
    <property type="entry name" value="HAD superfamily/HAD-like"/>
    <property type="match status" value="1"/>
</dbReference>
<evidence type="ECO:0000313" key="6">
    <source>
        <dbReference type="Proteomes" id="UP001596020"/>
    </source>
</evidence>
<keyword evidence="4" id="KW-0472">Membrane</keyword>
<evidence type="ECO:0000313" key="5">
    <source>
        <dbReference type="EMBL" id="MFC4665516.1"/>
    </source>
</evidence>
<accession>A0ABV9K698</accession>
<dbReference type="Gene3D" id="1.20.1440.100">
    <property type="entry name" value="SG protein - dephosphorylation function"/>
    <property type="match status" value="1"/>
</dbReference>
<comment type="caution">
    <text evidence="5">The sequence shown here is derived from an EMBL/GenBank/DDBJ whole genome shotgun (WGS) entry which is preliminary data.</text>
</comment>
<dbReference type="EC" id="3.1.3.-" evidence="5"/>
<dbReference type="SUPFAM" id="SSF56784">
    <property type="entry name" value="HAD-like"/>
    <property type="match status" value="1"/>
</dbReference>
<proteinExistence type="predicted"/>
<name>A0ABV9K698_9PORP</name>
<keyword evidence="2 5" id="KW-0378">Hydrolase</keyword>
<sequence length="200" mass="22856">MSSHKQRLAIFDFDGTLINADSFPLFLKHATGILKYPILCVYFFIIFLSYKLKLFPAKKAKEMMLRCAIKGKTTQELDQLCQSFKAILNEKTNPQMMDKLLLHKTNGDKTIIVSASPTNWIKPWAEENGIDMVIGASFEIIENKATGKLDGENCRGKAKVRYLKKQLPRFKEEYETFGYGDSIVGDKPLLDELDHGWIIK</sequence>
<evidence type="ECO:0000256" key="3">
    <source>
        <dbReference type="ARBA" id="ARBA00022842"/>
    </source>
</evidence>
<keyword evidence="3" id="KW-0460">Magnesium</keyword>
<keyword evidence="4" id="KW-1133">Transmembrane helix</keyword>
<dbReference type="Pfam" id="PF12710">
    <property type="entry name" value="HAD"/>
    <property type="match status" value="1"/>
</dbReference>
<keyword evidence="1" id="KW-0479">Metal-binding</keyword>
<dbReference type="InterPro" id="IPR036412">
    <property type="entry name" value="HAD-like_sf"/>
</dbReference>
<evidence type="ECO:0000256" key="1">
    <source>
        <dbReference type="ARBA" id="ARBA00022723"/>
    </source>
</evidence>
<dbReference type="Proteomes" id="UP001596020">
    <property type="component" value="Unassembled WGS sequence"/>
</dbReference>